<evidence type="ECO:0000256" key="6">
    <source>
        <dbReference type="ARBA" id="ARBA00022918"/>
    </source>
</evidence>
<evidence type="ECO:0000313" key="9">
    <source>
        <dbReference type="Proteomes" id="UP000818029"/>
    </source>
</evidence>
<feature type="compositionally biased region" description="Acidic residues" evidence="7">
    <location>
        <begin position="1"/>
        <end position="12"/>
    </location>
</feature>
<evidence type="ECO:0000313" key="10">
    <source>
        <dbReference type="RefSeq" id="XP_040940058.1"/>
    </source>
</evidence>
<feature type="compositionally biased region" description="Basic and acidic residues" evidence="7">
    <location>
        <begin position="174"/>
        <end position="188"/>
    </location>
</feature>
<feature type="region of interest" description="Disordered" evidence="7">
    <location>
        <begin position="230"/>
        <end position="249"/>
    </location>
</feature>
<evidence type="ECO:0000256" key="5">
    <source>
        <dbReference type="ARBA" id="ARBA00022801"/>
    </source>
</evidence>
<evidence type="ECO:0000256" key="1">
    <source>
        <dbReference type="ARBA" id="ARBA00022679"/>
    </source>
</evidence>
<evidence type="ECO:0000256" key="4">
    <source>
        <dbReference type="ARBA" id="ARBA00022759"/>
    </source>
</evidence>
<evidence type="ECO:0000256" key="3">
    <source>
        <dbReference type="ARBA" id="ARBA00022722"/>
    </source>
</evidence>
<reference evidence="10" key="2">
    <citation type="submission" date="2025-08" db="UniProtKB">
        <authorList>
            <consortium name="RefSeq"/>
        </authorList>
    </citation>
    <scope>IDENTIFICATION</scope>
</reference>
<evidence type="ECO:0000256" key="7">
    <source>
        <dbReference type="SAM" id="MobiDB-lite"/>
    </source>
</evidence>
<dbReference type="Pfam" id="PF17917">
    <property type="entry name" value="RT_RNaseH"/>
    <property type="match status" value="1"/>
</dbReference>
<feature type="region of interest" description="Disordered" evidence="7">
    <location>
        <begin position="1"/>
        <end position="26"/>
    </location>
</feature>
<accession>A0ABM2ZBI6</accession>
<protein>
    <recommendedName>
        <fullName evidence="8">Reverse transcriptase RNase H-like domain-containing protein</fullName>
    </recommendedName>
</protein>
<sequence>MDPDQAITDDVESNAPALAQRTVPEESRPVIKQGAEEFRANTEDDAERATFWLKNSIRVFDELSCTPEECLKCAISLLRNDAYHWWKTLISVVPKEAVNWDFFLEEFRKKRFEGGLNKDIRVLVGILELKDFVVLVEWACKAKELTREKKKAESKARDMQKRMMSRSTPTQSKKSKDVYSHERFHNTRESGSASKGRPPKSAATGAGSKNTTRETVVRFEARALVRAYGRRGREEASSPDVITGTAPTSITPYRMAPMELRELNSQLQQLVDKGFATLGEKCHVYTDHKSLKYLITENEFNLRQRRWLQMLKDYELIIDYQPGKAKMVFDVLSRKSLFALRTMSTQMTLYDDGSILAELKAKSTLLHQICEAQKSDEELQAKKV</sequence>
<dbReference type="PANTHER" id="PTHR34482">
    <property type="entry name" value="DNA DAMAGE-INDUCIBLE PROTEIN 1-LIKE"/>
    <property type="match status" value="1"/>
</dbReference>
<evidence type="ECO:0000259" key="8">
    <source>
        <dbReference type="Pfam" id="PF17917"/>
    </source>
</evidence>
<keyword evidence="3" id="KW-0540">Nuclease</keyword>
<keyword evidence="9" id="KW-1185">Reference proteome</keyword>
<keyword evidence="5" id="KW-0378">Hydrolase</keyword>
<dbReference type="RefSeq" id="XP_040940058.1">
    <property type="nucleotide sequence ID" value="XM_041084124.1"/>
</dbReference>
<feature type="compositionally biased region" description="Basic and acidic residues" evidence="7">
    <location>
        <begin position="149"/>
        <end position="161"/>
    </location>
</feature>
<evidence type="ECO:0000256" key="2">
    <source>
        <dbReference type="ARBA" id="ARBA00022695"/>
    </source>
</evidence>
<dbReference type="GeneID" id="107920518"/>
<feature type="domain" description="Reverse transcriptase RNase H-like" evidence="8">
    <location>
        <begin position="278"/>
        <end position="314"/>
    </location>
</feature>
<dbReference type="Proteomes" id="UP000818029">
    <property type="component" value="Chromosome A12"/>
</dbReference>
<name>A0ABM2ZBI6_GOSHI</name>
<keyword evidence="6" id="KW-0695">RNA-directed DNA polymerase</keyword>
<reference evidence="9" key="1">
    <citation type="journal article" date="2020" name="Nat. Genet.">
        <title>Genomic diversifications of five Gossypium allopolyploid species and their impact on cotton improvement.</title>
        <authorList>
            <person name="Chen Z.J."/>
            <person name="Sreedasyam A."/>
            <person name="Ando A."/>
            <person name="Song Q."/>
            <person name="De Santiago L.M."/>
            <person name="Hulse-Kemp A.M."/>
            <person name="Ding M."/>
            <person name="Ye W."/>
            <person name="Kirkbride R.C."/>
            <person name="Jenkins J."/>
            <person name="Plott C."/>
            <person name="Lovell J."/>
            <person name="Lin Y.M."/>
            <person name="Vaughn R."/>
            <person name="Liu B."/>
            <person name="Simpson S."/>
            <person name="Scheffler B.E."/>
            <person name="Wen L."/>
            <person name="Saski C.A."/>
            <person name="Grover C.E."/>
            <person name="Hu G."/>
            <person name="Conover J.L."/>
            <person name="Carlson J.W."/>
            <person name="Shu S."/>
            <person name="Boston L.B."/>
            <person name="Williams M."/>
            <person name="Peterson D.G."/>
            <person name="McGee K."/>
            <person name="Jones D.C."/>
            <person name="Wendel J.F."/>
            <person name="Stelly D.M."/>
            <person name="Grimwood J."/>
            <person name="Schmutz J."/>
        </authorList>
    </citation>
    <scope>NUCLEOTIDE SEQUENCE [LARGE SCALE GENOMIC DNA]</scope>
    <source>
        <strain evidence="9">cv. TM-1</strain>
    </source>
</reference>
<organism evidence="9 10">
    <name type="scientific">Gossypium hirsutum</name>
    <name type="common">Upland cotton</name>
    <name type="synonym">Gossypium mexicanum</name>
    <dbReference type="NCBI Taxonomy" id="3635"/>
    <lineage>
        <taxon>Eukaryota</taxon>
        <taxon>Viridiplantae</taxon>
        <taxon>Streptophyta</taxon>
        <taxon>Embryophyta</taxon>
        <taxon>Tracheophyta</taxon>
        <taxon>Spermatophyta</taxon>
        <taxon>Magnoliopsida</taxon>
        <taxon>eudicotyledons</taxon>
        <taxon>Gunneridae</taxon>
        <taxon>Pentapetalae</taxon>
        <taxon>rosids</taxon>
        <taxon>malvids</taxon>
        <taxon>Malvales</taxon>
        <taxon>Malvaceae</taxon>
        <taxon>Malvoideae</taxon>
        <taxon>Gossypium</taxon>
    </lineage>
</organism>
<feature type="region of interest" description="Disordered" evidence="7">
    <location>
        <begin position="149"/>
        <end position="212"/>
    </location>
</feature>
<dbReference type="InterPro" id="IPR041373">
    <property type="entry name" value="RT_RNaseH"/>
</dbReference>
<keyword evidence="1" id="KW-0808">Transferase</keyword>
<dbReference type="PANTHER" id="PTHR34482:SF36">
    <property type="entry name" value="RETROTRANSPOSON GAG DOMAIN-CONTAINING PROTEIN"/>
    <property type="match status" value="1"/>
</dbReference>
<proteinExistence type="predicted"/>
<keyword evidence="2" id="KW-0548">Nucleotidyltransferase</keyword>
<gene>
    <name evidence="10" type="primary">LOC107920518</name>
</gene>
<keyword evidence="4" id="KW-0255">Endonuclease</keyword>